<dbReference type="Pfam" id="PF22562">
    <property type="entry name" value="UBA_7"/>
    <property type="match status" value="1"/>
</dbReference>
<dbReference type="PROSITE" id="PS50030">
    <property type="entry name" value="UBA"/>
    <property type="match status" value="1"/>
</dbReference>
<name>S4NMT4_9NEOP</name>
<organism evidence="2">
    <name type="scientific">Pararge aegeria</name>
    <name type="common">speckled wood butterfly</name>
    <dbReference type="NCBI Taxonomy" id="116150"/>
    <lineage>
        <taxon>Eukaryota</taxon>
        <taxon>Metazoa</taxon>
        <taxon>Ecdysozoa</taxon>
        <taxon>Arthropoda</taxon>
        <taxon>Hexapoda</taxon>
        <taxon>Insecta</taxon>
        <taxon>Pterygota</taxon>
        <taxon>Neoptera</taxon>
        <taxon>Endopterygota</taxon>
        <taxon>Lepidoptera</taxon>
        <taxon>Glossata</taxon>
        <taxon>Ditrysia</taxon>
        <taxon>Papilionoidea</taxon>
        <taxon>Nymphalidae</taxon>
        <taxon>Satyrinae</taxon>
        <taxon>Satyrini</taxon>
        <taxon>Parargina</taxon>
        <taxon>Pararge</taxon>
    </lineage>
</organism>
<dbReference type="InterPro" id="IPR015940">
    <property type="entry name" value="UBA"/>
</dbReference>
<sequence>SLVEPDNNLLNELVAMGYPPEPARNALRLAGNQISGAVDLLAIAASQAFYYSNPSTSADPATKKKDAVLKRLRKRELALNRLRTAIRPEEDDYLSTPLTEEEQFLA</sequence>
<protein>
    <recommendedName>
        <fullName evidence="1">UBA domain-containing protein</fullName>
    </recommendedName>
</protein>
<dbReference type="AlphaFoldDB" id="S4NMT4"/>
<proteinExistence type="predicted"/>
<evidence type="ECO:0000313" key="2">
    <source>
        <dbReference type="EMBL" id="JAA80051.1"/>
    </source>
</evidence>
<dbReference type="Gene3D" id="1.10.8.10">
    <property type="entry name" value="DNA helicase RuvA subunit, C-terminal domain"/>
    <property type="match status" value="1"/>
</dbReference>
<dbReference type="EMBL" id="GAIX01012509">
    <property type="protein sequence ID" value="JAA80051.1"/>
    <property type="molecule type" value="Transcribed_RNA"/>
</dbReference>
<reference evidence="2" key="2">
    <citation type="submission" date="2013-05" db="EMBL/GenBank/DDBJ databases">
        <authorList>
            <person name="Carter J.-M."/>
            <person name="Baker S.C."/>
            <person name="Pink R."/>
            <person name="Carter D.R.F."/>
            <person name="Collins A."/>
            <person name="Tomlin J."/>
            <person name="Gibbs M."/>
            <person name="Breuker C.J."/>
        </authorList>
    </citation>
    <scope>NUCLEOTIDE SEQUENCE</scope>
    <source>
        <tissue evidence="2">Ovary</tissue>
    </source>
</reference>
<dbReference type="SUPFAM" id="SSF46934">
    <property type="entry name" value="UBA-like"/>
    <property type="match status" value="1"/>
</dbReference>
<reference evidence="2" key="1">
    <citation type="journal article" date="2013" name="BMC Genomics">
        <title>Unscrambling butterfly oogenesis.</title>
        <authorList>
            <person name="Carter J.M."/>
            <person name="Baker S.C."/>
            <person name="Pink R."/>
            <person name="Carter D.R."/>
            <person name="Collins A."/>
            <person name="Tomlin J."/>
            <person name="Gibbs M."/>
            <person name="Breuker C.J."/>
        </authorList>
    </citation>
    <scope>NUCLEOTIDE SEQUENCE</scope>
    <source>
        <tissue evidence="2">Ovary</tissue>
    </source>
</reference>
<feature type="non-terminal residue" evidence="2">
    <location>
        <position position="106"/>
    </location>
</feature>
<evidence type="ECO:0000259" key="1">
    <source>
        <dbReference type="PROSITE" id="PS50030"/>
    </source>
</evidence>
<accession>S4NMT4</accession>
<dbReference type="InterPro" id="IPR009060">
    <property type="entry name" value="UBA-like_sf"/>
</dbReference>
<feature type="domain" description="UBA" evidence="1">
    <location>
        <begin position="4"/>
        <end position="44"/>
    </location>
</feature>
<feature type="non-terminal residue" evidence="2">
    <location>
        <position position="1"/>
    </location>
</feature>